<evidence type="ECO:0000313" key="1">
    <source>
        <dbReference type="EMBL" id="PON53155.1"/>
    </source>
</evidence>
<dbReference type="EMBL" id="JXTC01000449">
    <property type="protein sequence ID" value="PON53155.1"/>
    <property type="molecule type" value="Genomic_DNA"/>
</dbReference>
<dbReference type="InParanoid" id="A0A2P5BWH9"/>
<reference evidence="2" key="1">
    <citation type="submission" date="2016-06" db="EMBL/GenBank/DDBJ databases">
        <title>Parallel loss of symbiosis genes in relatives of nitrogen-fixing non-legume Parasponia.</title>
        <authorList>
            <person name="Van Velzen R."/>
            <person name="Holmer R."/>
            <person name="Bu F."/>
            <person name="Rutten L."/>
            <person name="Van Zeijl A."/>
            <person name="Liu W."/>
            <person name="Santuari L."/>
            <person name="Cao Q."/>
            <person name="Sharma T."/>
            <person name="Shen D."/>
            <person name="Roswanjaya Y."/>
            <person name="Wardhani T."/>
            <person name="Kalhor M.S."/>
            <person name="Jansen J."/>
            <person name="Van den Hoogen J."/>
            <person name="Gungor B."/>
            <person name="Hartog M."/>
            <person name="Hontelez J."/>
            <person name="Verver J."/>
            <person name="Yang W.-C."/>
            <person name="Schijlen E."/>
            <person name="Repin R."/>
            <person name="Schilthuizen M."/>
            <person name="Schranz E."/>
            <person name="Heidstra R."/>
            <person name="Miyata K."/>
            <person name="Fedorova E."/>
            <person name="Kohlen W."/>
            <person name="Bisseling T."/>
            <person name="Smit S."/>
            <person name="Geurts R."/>
        </authorList>
    </citation>
    <scope>NUCLEOTIDE SEQUENCE [LARGE SCALE GENOMIC DNA]</scope>
    <source>
        <strain evidence="2">cv. RG33-2</strain>
    </source>
</reference>
<protein>
    <recommendedName>
        <fullName evidence="3">F-box domain containing protein</fullName>
    </recommendedName>
</protein>
<sequence length="91" mass="10738">HGFDWAGAPKHLLDLILENLESSIHYLRFGIVCLRWHSVMEDNKAKRRYLVESCGQILQVERYLSWRNIKTGPPTLRKMNNRPPIWVIPTL</sequence>
<organism evidence="1 2">
    <name type="scientific">Trema orientale</name>
    <name type="common">Charcoal tree</name>
    <name type="synonym">Celtis orientalis</name>
    <dbReference type="NCBI Taxonomy" id="63057"/>
    <lineage>
        <taxon>Eukaryota</taxon>
        <taxon>Viridiplantae</taxon>
        <taxon>Streptophyta</taxon>
        <taxon>Embryophyta</taxon>
        <taxon>Tracheophyta</taxon>
        <taxon>Spermatophyta</taxon>
        <taxon>Magnoliopsida</taxon>
        <taxon>eudicotyledons</taxon>
        <taxon>Gunneridae</taxon>
        <taxon>Pentapetalae</taxon>
        <taxon>rosids</taxon>
        <taxon>fabids</taxon>
        <taxon>Rosales</taxon>
        <taxon>Cannabaceae</taxon>
        <taxon>Trema</taxon>
    </lineage>
</organism>
<name>A0A2P5BWH9_TREOI</name>
<keyword evidence="2" id="KW-1185">Reference proteome</keyword>
<dbReference type="AlphaFoldDB" id="A0A2P5BWH9"/>
<dbReference type="Proteomes" id="UP000237000">
    <property type="component" value="Unassembled WGS sequence"/>
</dbReference>
<gene>
    <name evidence="1" type="ORF">TorRG33x02_306350</name>
</gene>
<accession>A0A2P5BWH9</accession>
<feature type="non-terminal residue" evidence="1">
    <location>
        <position position="1"/>
    </location>
</feature>
<evidence type="ECO:0008006" key="3">
    <source>
        <dbReference type="Google" id="ProtNLM"/>
    </source>
</evidence>
<dbReference type="SUPFAM" id="SSF81383">
    <property type="entry name" value="F-box domain"/>
    <property type="match status" value="1"/>
</dbReference>
<evidence type="ECO:0000313" key="2">
    <source>
        <dbReference type="Proteomes" id="UP000237000"/>
    </source>
</evidence>
<dbReference type="InterPro" id="IPR036047">
    <property type="entry name" value="F-box-like_dom_sf"/>
</dbReference>
<proteinExistence type="predicted"/>
<comment type="caution">
    <text evidence="1">The sequence shown here is derived from an EMBL/GenBank/DDBJ whole genome shotgun (WGS) entry which is preliminary data.</text>
</comment>
<dbReference type="OrthoDB" id="1166493at2759"/>